<dbReference type="Pfam" id="PF04632">
    <property type="entry name" value="FUSC"/>
    <property type="match status" value="1"/>
</dbReference>
<evidence type="ECO:0000256" key="6">
    <source>
        <dbReference type="ARBA" id="ARBA00023136"/>
    </source>
</evidence>
<name>A0A4R1Y7A2_ACICA</name>
<dbReference type="AlphaFoldDB" id="A0A4R1Y7A2"/>
<feature type="transmembrane region" description="Helical" evidence="7">
    <location>
        <begin position="145"/>
        <end position="169"/>
    </location>
</feature>
<reference evidence="8 9" key="1">
    <citation type="submission" date="2019-03" db="EMBL/GenBank/DDBJ databases">
        <title>Genomic analyses of the natural microbiome of Caenorhabditis elegans.</title>
        <authorList>
            <person name="Samuel B."/>
        </authorList>
    </citation>
    <scope>NUCLEOTIDE SEQUENCE [LARGE SCALE GENOMIC DNA]</scope>
    <source>
        <strain evidence="8 9">JUb89</strain>
    </source>
</reference>
<feature type="transmembrane region" description="Helical" evidence="7">
    <location>
        <begin position="387"/>
        <end position="407"/>
    </location>
</feature>
<feature type="transmembrane region" description="Helical" evidence="7">
    <location>
        <begin position="116"/>
        <end position="133"/>
    </location>
</feature>
<organism evidence="8 9">
    <name type="scientific">Acinetobacter calcoaceticus</name>
    <dbReference type="NCBI Taxonomy" id="471"/>
    <lineage>
        <taxon>Bacteria</taxon>
        <taxon>Pseudomonadati</taxon>
        <taxon>Pseudomonadota</taxon>
        <taxon>Gammaproteobacteria</taxon>
        <taxon>Moraxellales</taxon>
        <taxon>Moraxellaceae</taxon>
        <taxon>Acinetobacter</taxon>
        <taxon>Acinetobacter calcoaceticus/baumannii complex</taxon>
    </lineage>
</organism>
<evidence type="ECO:0000256" key="7">
    <source>
        <dbReference type="SAM" id="Phobius"/>
    </source>
</evidence>
<evidence type="ECO:0000256" key="1">
    <source>
        <dbReference type="ARBA" id="ARBA00004651"/>
    </source>
</evidence>
<dbReference type="InterPro" id="IPR006726">
    <property type="entry name" value="PHBA_efflux_AaeB/fusaric-R"/>
</dbReference>
<dbReference type="OrthoDB" id="9807111at2"/>
<keyword evidence="6 7" id="KW-0472">Membrane</keyword>
<dbReference type="PANTHER" id="PTHR30509:SF9">
    <property type="entry name" value="MULTIDRUG RESISTANCE PROTEIN MDTO"/>
    <property type="match status" value="1"/>
</dbReference>
<evidence type="ECO:0000256" key="4">
    <source>
        <dbReference type="ARBA" id="ARBA00022692"/>
    </source>
</evidence>
<dbReference type="PANTHER" id="PTHR30509">
    <property type="entry name" value="P-HYDROXYBENZOIC ACID EFFLUX PUMP SUBUNIT-RELATED"/>
    <property type="match status" value="1"/>
</dbReference>
<feature type="transmembrane region" description="Helical" evidence="7">
    <location>
        <begin position="64"/>
        <end position="83"/>
    </location>
</feature>
<evidence type="ECO:0000256" key="2">
    <source>
        <dbReference type="ARBA" id="ARBA00022448"/>
    </source>
</evidence>
<sequence length="714" mass="78547">MLLIQQLFSFRPSKMALIFACKTFIAAMLALFISFELDLINPMWSIGTVLIIASPYSGMVSSKCIYRLLGTMIGALIALLLTPNLINTPWLFTLILSLWVGVALYVSLLDRTPRSYMFMLAGYTTAMIVFNAVTMIDQYSIFDLAIARVMEISIGVICSAVVSATIFPVHIGSAIKQRVGQALSDTEALFKDLLSETPSQNSPQILAALTRDSSEIHALAVHLNYEKGELKGTTKALQELLHQLSLVVSNLVALAERMQQLKQFDQISVAQQARQAAILQQLSLHIIEFLHQQQDQNSEHDQQKDQQLDLLKLPADFESYCAELAESVKPQQQVLVAAMKMDLRHFISNVLAVNLIWSSIQAGRTEIPAQINTMTTAYPSLHRDHGVAVRGGISAVLITFIVTAIWILSGWKAGFMMAQIGAVTACILTALDNPVPVLKIFIWGSLVSAALVFVYAFGIFPHVTAFWQLAVVLFPMVLISVSMMANQMLMPIGMVLGINTMMGLNLHNRYSMDAVTYFDTSMGMIFGVLVSLIVIDLVRAMSPDTSASRILSLHYRAIQKAITMPYGLDFKVHLRGMLDRIGVLNTKPIQSEALKSSIRNALIESSAVVDLTRLQELAVALPQHMSIQSDIAQLQQNLAQYFNDIASHLQADPQLRSQLAHDIGRLQSAALDIEDGVLQQRLLISLNNIQHSLCHLGAGSLDAGQQVLGEAIHG</sequence>
<dbReference type="Proteomes" id="UP000294963">
    <property type="component" value="Unassembled WGS sequence"/>
</dbReference>
<comment type="subcellular location">
    <subcellularLocation>
        <location evidence="1">Cell membrane</location>
        <topology evidence="1">Multi-pass membrane protein</topology>
    </subcellularLocation>
</comment>
<keyword evidence="2" id="KW-0813">Transport</keyword>
<dbReference type="EMBL" id="SLVJ01000001">
    <property type="protein sequence ID" value="TCM71035.1"/>
    <property type="molecule type" value="Genomic_DNA"/>
</dbReference>
<keyword evidence="9" id="KW-1185">Reference proteome</keyword>
<dbReference type="GO" id="GO:0005886">
    <property type="term" value="C:plasma membrane"/>
    <property type="evidence" value="ECO:0007669"/>
    <property type="project" value="UniProtKB-SubCell"/>
</dbReference>
<feature type="transmembrane region" description="Helical" evidence="7">
    <location>
        <begin position="440"/>
        <end position="460"/>
    </location>
</feature>
<evidence type="ECO:0000313" key="8">
    <source>
        <dbReference type="EMBL" id="TCM71035.1"/>
    </source>
</evidence>
<evidence type="ECO:0000256" key="3">
    <source>
        <dbReference type="ARBA" id="ARBA00022475"/>
    </source>
</evidence>
<gene>
    <name evidence="8" type="ORF">EC844_101316</name>
</gene>
<evidence type="ECO:0000313" key="9">
    <source>
        <dbReference type="Proteomes" id="UP000294963"/>
    </source>
</evidence>
<evidence type="ECO:0000256" key="5">
    <source>
        <dbReference type="ARBA" id="ARBA00022989"/>
    </source>
</evidence>
<keyword evidence="3" id="KW-1003">Cell membrane</keyword>
<protein>
    <submittedName>
        <fullName evidence="8">Putative membrane protein YccC</fullName>
    </submittedName>
</protein>
<feature type="transmembrane region" description="Helical" evidence="7">
    <location>
        <begin position="15"/>
        <end position="33"/>
    </location>
</feature>
<keyword evidence="5 7" id="KW-1133">Transmembrane helix</keyword>
<keyword evidence="4 7" id="KW-0812">Transmembrane</keyword>
<dbReference type="GO" id="GO:0022857">
    <property type="term" value="F:transmembrane transporter activity"/>
    <property type="evidence" value="ECO:0007669"/>
    <property type="project" value="InterPro"/>
</dbReference>
<proteinExistence type="predicted"/>
<feature type="transmembrane region" description="Helical" evidence="7">
    <location>
        <begin position="522"/>
        <end position="541"/>
    </location>
</feature>
<feature type="transmembrane region" description="Helical" evidence="7">
    <location>
        <begin position="89"/>
        <end position="109"/>
    </location>
</feature>
<accession>A0A4R1Y7A2</accession>
<comment type="caution">
    <text evidence="8">The sequence shown here is derived from an EMBL/GenBank/DDBJ whole genome shotgun (WGS) entry which is preliminary data.</text>
</comment>